<dbReference type="EMBL" id="SULG01000090">
    <property type="protein sequence ID" value="TLD40610.1"/>
    <property type="molecule type" value="Genomic_DNA"/>
</dbReference>
<feature type="domain" description="Core-binding (CB)" evidence="7">
    <location>
        <begin position="56"/>
        <end position="137"/>
    </location>
</feature>
<dbReference type="PROSITE" id="PS51898">
    <property type="entry name" value="TYR_RECOMBINASE"/>
    <property type="match status" value="1"/>
</dbReference>
<evidence type="ECO:0000256" key="5">
    <source>
        <dbReference type="PROSITE-ProRule" id="PRU01248"/>
    </source>
</evidence>
<keyword evidence="3 5" id="KW-0238">DNA-binding</keyword>
<dbReference type="GO" id="GO:0006310">
    <property type="term" value="P:DNA recombination"/>
    <property type="evidence" value="ECO:0007669"/>
    <property type="project" value="UniProtKB-KW"/>
</dbReference>
<proteinExistence type="inferred from homology"/>
<keyword evidence="4" id="KW-0233">DNA recombination</keyword>
<dbReference type="Gene3D" id="1.10.443.10">
    <property type="entry name" value="Intergrase catalytic core"/>
    <property type="match status" value="1"/>
</dbReference>
<dbReference type="Gene3D" id="1.10.150.130">
    <property type="match status" value="1"/>
</dbReference>
<dbReference type="InterPro" id="IPR013762">
    <property type="entry name" value="Integrase-like_cat_sf"/>
</dbReference>
<evidence type="ECO:0000259" key="6">
    <source>
        <dbReference type="PROSITE" id="PS51898"/>
    </source>
</evidence>
<evidence type="ECO:0000256" key="1">
    <source>
        <dbReference type="ARBA" id="ARBA00008857"/>
    </source>
</evidence>
<dbReference type="Pfam" id="PF13102">
    <property type="entry name" value="Phage_int_SAM_5"/>
    <property type="match status" value="1"/>
</dbReference>
<evidence type="ECO:0000259" key="7">
    <source>
        <dbReference type="PROSITE" id="PS51900"/>
    </source>
</evidence>
<dbReference type="PROSITE" id="PS51900">
    <property type="entry name" value="CB"/>
    <property type="match status" value="1"/>
</dbReference>
<evidence type="ECO:0000313" key="8">
    <source>
        <dbReference type="EMBL" id="TLD40610.1"/>
    </source>
</evidence>
<dbReference type="GO" id="GO:0003677">
    <property type="term" value="F:DNA binding"/>
    <property type="evidence" value="ECO:0007669"/>
    <property type="project" value="UniProtKB-UniRule"/>
</dbReference>
<dbReference type="InterPro" id="IPR011010">
    <property type="entry name" value="DNA_brk_join_enz"/>
</dbReference>
<dbReference type="CDD" id="cd00796">
    <property type="entry name" value="INT_Rci_Hp1_C"/>
    <property type="match status" value="1"/>
</dbReference>
<dbReference type="Pfam" id="PF00589">
    <property type="entry name" value="Phage_integrase"/>
    <property type="match status" value="1"/>
</dbReference>
<keyword evidence="2" id="KW-0229">DNA integration</keyword>
<dbReference type="InterPro" id="IPR050090">
    <property type="entry name" value="Tyrosine_recombinase_XerCD"/>
</dbReference>
<comment type="similarity">
    <text evidence="1">Belongs to the 'phage' integrase family.</text>
</comment>
<dbReference type="InterPro" id="IPR002104">
    <property type="entry name" value="Integrase_catalytic"/>
</dbReference>
<feature type="domain" description="Tyr recombinase" evidence="6">
    <location>
        <begin position="158"/>
        <end position="329"/>
    </location>
</feature>
<gene>
    <name evidence="8" type="ORF">JETT_3108</name>
</gene>
<protein>
    <submittedName>
        <fullName evidence="8">Integrative genetic element Ppu40, integrase</fullName>
    </submittedName>
</protein>
<dbReference type="Proteomes" id="UP000319783">
    <property type="component" value="Unassembled WGS sequence"/>
</dbReference>
<evidence type="ECO:0000256" key="4">
    <source>
        <dbReference type="ARBA" id="ARBA00023172"/>
    </source>
</evidence>
<dbReference type="SUPFAM" id="SSF56349">
    <property type="entry name" value="DNA breaking-rejoining enzymes"/>
    <property type="match status" value="1"/>
</dbReference>
<dbReference type="PANTHER" id="PTHR30349:SF64">
    <property type="entry name" value="PROPHAGE INTEGRASE INTD-RELATED"/>
    <property type="match status" value="1"/>
</dbReference>
<evidence type="ECO:0000256" key="3">
    <source>
        <dbReference type="ARBA" id="ARBA00023125"/>
    </source>
</evidence>
<reference evidence="8 9" key="1">
    <citation type="submission" date="2019-04" db="EMBL/GenBank/DDBJ databases">
        <title>Genome of a novel bacterium Candidatus Jettenia ecosi reconstructed from metagenome of an anammox bioreactor.</title>
        <authorList>
            <person name="Mardanov A.V."/>
            <person name="Beletsky A.V."/>
            <person name="Ravin N.V."/>
            <person name="Botchkova E.A."/>
            <person name="Litti Y.V."/>
            <person name="Nozhevnikova A.N."/>
        </authorList>
    </citation>
    <scope>NUCLEOTIDE SEQUENCE [LARGE SCALE GENOMIC DNA]</scope>
    <source>
        <strain evidence="8">J2</strain>
    </source>
</reference>
<evidence type="ECO:0000313" key="9">
    <source>
        <dbReference type="Proteomes" id="UP000319783"/>
    </source>
</evidence>
<organism evidence="8 9">
    <name type="scientific">Candidatus Jettenia ecosi</name>
    <dbReference type="NCBI Taxonomy" id="2494326"/>
    <lineage>
        <taxon>Bacteria</taxon>
        <taxon>Pseudomonadati</taxon>
        <taxon>Planctomycetota</taxon>
        <taxon>Candidatus Brocadiia</taxon>
        <taxon>Candidatus Brocadiales</taxon>
        <taxon>Candidatus Brocadiaceae</taxon>
        <taxon>Candidatus Jettenia</taxon>
    </lineage>
</organism>
<dbReference type="InterPro" id="IPR010998">
    <property type="entry name" value="Integrase_recombinase_N"/>
</dbReference>
<accession>A0A533QJ74</accession>
<dbReference type="InterPro" id="IPR044068">
    <property type="entry name" value="CB"/>
</dbReference>
<evidence type="ECO:0000256" key="2">
    <source>
        <dbReference type="ARBA" id="ARBA00022908"/>
    </source>
</evidence>
<dbReference type="AlphaFoldDB" id="A0A533QJ74"/>
<dbReference type="InterPro" id="IPR025269">
    <property type="entry name" value="SAM-like_dom"/>
</dbReference>
<dbReference type="GO" id="GO:0015074">
    <property type="term" value="P:DNA integration"/>
    <property type="evidence" value="ECO:0007669"/>
    <property type="project" value="UniProtKB-KW"/>
</dbReference>
<dbReference type="PANTHER" id="PTHR30349">
    <property type="entry name" value="PHAGE INTEGRASE-RELATED"/>
    <property type="match status" value="1"/>
</dbReference>
<name>A0A533QJ74_9BACT</name>
<comment type="caution">
    <text evidence="8">The sequence shown here is derived from an EMBL/GenBank/DDBJ whole genome shotgun (WGS) entry which is preliminary data.</text>
</comment>
<sequence length="350" mass="40737">MYKRGGVWWTNVRYGDKRIQKSLETGDKKLARAIEAKIKIELAEGKFFDKPVGQNKTFKDMMEKFMKEHTPKVSVNTQKSYLVSSKHLLSYFNDSKLTAITPKMISDYKILRYNEGVKSSTINRERVLLSKAFNLAMKEWEWIKDNPVCKVPKEKENKRDRWLSEDEEKRLLENSPQWLRDIIIFDLHTGLRQDELLSLQWGRVNLFNKTIIIQETKSGKPRTIPLLETALTILTEKAKVRNLKNDLVFLSNAMTKIDCHNLIRALHTAMGKAGIQDLHFHDLRHTFATRLAQRGYDIGKISMLLGHYNISMTQRYTHHNIESLRDGMQVLEKSGYNLATVEENKNVSNV</sequence>